<protein>
    <submittedName>
        <fullName evidence="1">Uncharacterized protein</fullName>
    </submittedName>
</protein>
<proteinExistence type="predicted"/>
<dbReference type="EMBL" id="BK015176">
    <property type="protein sequence ID" value="DAD94366.1"/>
    <property type="molecule type" value="Genomic_DNA"/>
</dbReference>
<evidence type="ECO:0000313" key="1">
    <source>
        <dbReference type="EMBL" id="DAD94366.1"/>
    </source>
</evidence>
<accession>A0A8S5NI22</accession>
<reference evidence="1" key="1">
    <citation type="journal article" date="2021" name="Proc. Natl. Acad. Sci. U.S.A.">
        <title>A Catalog of Tens of Thousands of Viruses from Human Metagenomes Reveals Hidden Associations with Chronic Diseases.</title>
        <authorList>
            <person name="Tisza M.J."/>
            <person name="Buck C.B."/>
        </authorList>
    </citation>
    <scope>NUCLEOTIDE SEQUENCE</scope>
    <source>
        <strain evidence="1">CttFh17</strain>
    </source>
</reference>
<name>A0A8S5NI22_9CAUD</name>
<sequence length="54" mass="5982">MMTISYPEGTTVSGEIIKLDDFVVITRTYSNGVKIMLRESENGVSINITGLEEE</sequence>
<organism evidence="1">
    <name type="scientific">Siphoviridae sp. cttFh17</name>
    <dbReference type="NCBI Taxonomy" id="2826491"/>
    <lineage>
        <taxon>Viruses</taxon>
        <taxon>Duplodnaviria</taxon>
        <taxon>Heunggongvirae</taxon>
        <taxon>Uroviricota</taxon>
        <taxon>Caudoviricetes</taxon>
    </lineage>
</organism>